<keyword evidence="3" id="KW-1185">Reference proteome</keyword>
<dbReference type="RefSeq" id="WP_152893829.1">
    <property type="nucleotide sequence ID" value="NZ_JBHJTU010000006.1"/>
</dbReference>
<dbReference type="OrthoDB" id="3482365at2"/>
<dbReference type="EMBL" id="VJZD01000201">
    <property type="protein sequence ID" value="MPY36153.1"/>
    <property type="molecule type" value="Genomic_DNA"/>
</dbReference>
<feature type="chain" id="PRO_5024888945" evidence="1">
    <location>
        <begin position="32"/>
        <end position="126"/>
    </location>
</feature>
<sequence length="126" mass="13085">MRTTTALRTLAAALLTSGVLAVSATGTTATAAPPTLARGHGGGGGAFGGFRTLGVVVAPGFLDVRQLPTPFSPVVNRLLPGFQDRVQCVVLGPSFNGNPYWFWLSGVRAWAPAGYVFTYGARVPYC</sequence>
<gene>
    <name evidence="2" type="ORF">FNH09_34510</name>
</gene>
<organism evidence="2 3">
    <name type="scientific">Streptomyces adustus</name>
    <dbReference type="NCBI Taxonomy" id="1609272"/>
    <lineage>
        <taxon>Bacteria</taxon>
        <taxon>Bacillati</taxon>
        <taxon>Actinomycetota</taxon>
        <taxon>Actinomycetes</taxon>
        <taxon>Kitasatosporales</taxon>
        <taxon>Streptomycetaceae</taxon>
        <taxon>Streptomyces</taxon>
    </lineage>
</organism>
<evidence type="ECO:0000256" key="1">
    <source>
        <dbReference type="SAM" id="SignalP"/>
    </source>
</evidence>
<proteinExistence type="predicted"/>
<evidence type="ECO:0000313" key="3">
    <source>
        <dbReference type="Proteomes" id="UP000325849"/>
    </source>
</evidence>
<keyword evidence="1" id="KW-0732">Signal</keyword>
<comment type="caution">
    <text evidence="2">The sequence shown here is derived from an EMBL/GenBank/DDBJ whole genome shotgun (WGS) entry which is preliminary data.</text>
</comment>
<dbReference type="Proteomes" id="UP000325849">
    <property type="component" value="Unassembled WGS sequence"/>
</dbReference>
<name>A0A5N8VLL1_9ACTN</name>
<dbReference type="AlphaFoldDB" id="A0A5N8VLL1"/>
<reference evidence="2 3" key="1">
    <citation type="submission" date="2019-07" db="EMBL/GenBank/DDBJ databases">
        <title>New species of Amycolatopsis and Streptomyces.</title>
        <authorList>
            <person name="Duangmal K."/>
            <person name="Teo W.F.A."/>
            <person name="Lipun K."/>
        </authorList>
    </citation>
    <scope>NUCLEOTIDE SEQUENCE [LARGE SCALE GENOMIC DNA]</scope>
    <source>
        <strain evidence="2 3">NBRC 109810</strain>
    </source>
</reference>
<evidence type="ECO:0000313" key="2">
    <source>
        <dbReference type="EMBL" id="MPY36153.1"/>
    </source>
</evidence>
<protein>
    <submittedName>
        <fullName evidence="2">SH3 domain-containing protein</fullName>
    </submittedName>
</protein>
<accession>A0A5N8VLL1</accession>
<feature type="signal peptide" evidence="1">
    <location>
        <begin position="1"/>
        <end position="31"/>
    </location>
</feature>